<dbReference type="Gene3D" id="3.40.50.880">
    <property type="match status" value="1"/>
</dbReference>
<dbReference type="PANTHER" id="PTHR48094">
    <property type="entry name" value="PROTEIN/NUCLEIC ACID DEGLYCASE DJ-1-RELATED"/>
    <property type="match status" value="1"/>
</dbReference>
<sequence length="226" mass="24045">MEILMVVTSHEDFGTSGRKTGLWLEEFAAPYYRFKEAGANITLASPAGGQPPVDPASLGDDFQSDDTRRFNEDSEAQNLLANTKPLSSIKADGFDAVFYPGGHGPLYDLTDNEHSLALLRAFDADQRPIGTVCHGVTALIKATDADNKAIVAGREITGFTDSEEAAVGATGLVPFSVEQELGKVGAAFKSANDWADYSIRDGHFVTGQNPGSSDSTARLLLEAMKA</sequence>
<reference evidence="6 7" key="1">
    <citation type="submission" date="2015-03" db="EMBL/GenBank/DDBJ databases">
        <title>Genome Sequence of Kiloniella spongiae MEBiC09566, isolated from a marine sponge.</title>
        <authorList>
            <person name="Shao Z."/>
            <person name="Wang L."/>
            <person name="Li X."/>
        </authorList>
    </citation>
    <scope>NUCLEOTIDE SEQUENCE [LARGE SCALE GENOMIC DNA]</scope>
    <source>
        <strain evidence="6 7">MEBiC09566</strain>
    </source>
</reference>
<name>A0A0H2MGZ6_9PROT</name>
<dbReference type="InterPro" id="IPR029062">
    <property type="entry name" value="Class_I_gatase-like"/>
</dbReference>
<comment type="similarity">
    <text evidence="3">Belongs to the peptidase C56 family. HSP31-like subfamily.</text>
</comment>
<dbReference type="STRING" id="1489064.WH96_04845"/>
<dbReference type="SUPFAM" id="SSF52317">
    <property type="entry name" value="Class I glutamine amidotransferase-like"/>
    <property type="match status" value="1"/>
</dbReference>
<accession>A0A0H2MGZ6</accession>
<feature type="region of interest" description="Disordered" evidence="4">
    <location>
        <begin position="43"/>
        <end position="73"/>
    </location>
</feature>
<dbReference type="OrthoDB" id="9792284at2"/>
<feature type="domain" description="DJ-1/PfpI" evidence="5">
    <location>
        <begin position="26"/>
        <end position="221"/>
    </location>
</feature>
<keyword evidence="6" id="KW-0808">Transferase</keyword>
<dbReference type="EMBL" id="LAQL01000003">
    <property type="protein sequence ID" value="KLN61668.1"/>
    <property type="molecule type" value="Genomic_DNA"/>
</dbReference>
<evidence type="ECO:0000256" key="4">
    <source>
        <dbReference type="SAM" id="MobiDB-lite"/>
    </source>
</evidence>
<dbReference type="AlphaFoldDB" id="A0A0H2MGZ6"/>
<keyword evidence="7" id="KW-1185">Reference proteome</keyword>
<keyword evidence="2" id="KW-0456">Lyase</keyword>
<dbReference type="GO" id="GO:0016740">
    <property type="term" value="F:transferase activity"/>
    <property type="evidence" value="ECO:0007669"/>
    <property type="project" value="UniProtKB-KW"/>
</dbReference>
<evidence type="ECO:0000256" key="2">
    <source>
        <dbReference type="ARBA" id="ARBA00023239"/>
    </source>
</evidence>
<protein>
    <submittedName>
        <fullName evidence="6">Dimethylallyltransferase</fullName>
    </submittedName>
</protein>
<dbReference type="InterPro" id="IPR050325">
    <property type="entry name" value="Prot/Nucl_acid_deglycase"/>
</dbReference>
<dbReference type="Pfam" id="PF01965">
    <property type="entry name" value="DJ-1_PfpI"/>
    <property type="match status" value="1"/>
</dbReference>
<dbReference type="InterPro" id="IPR002818">
    <property type="entry name" value="DJ-1/PfpI"/>
</dbReference>
<dbReference type="PANTHER" id="PTHR48094:SF11">
    <property type="entry name" value="GLUTATHIONE-INDEPENDENT GLYOXALASE HSP31-RELATED"/>
    <property type="match status" value="1"/>
</dbReference>
<evidence type="ECO:0000313" key="6">
    <source>
        <dbReference type="EMBL" id="KLN61668.1"/>
    </source>
</evidence>
<evidence type="ECO:0000256" key="1">
    <source>
        <dbReference type="ARBA" id="ARBA00023016"/>
    </source>
</evidence>
<proteinExistence type="inferred from homology"/>
<evidence type="ECO:0000259" key="5">
    <source>
        <dbReference type="Pfam" id="PF01965"/>
    </source>
</evidence>
<evidence type="ECO:0000256" key="3">
    <source>
        <dbReference type="ARBA" id="ARBA00038493"/>
    </source>
</evidence>
<dbReference type="GO" id="GO:0019243">
    <property type="term" value="P:methylglyoxal catabolic process to D-lactate via S-lactoyl-glutathione"/>
    <property type="evidence" value="ECO:0007669"/>
    <property type="project" value="TreeGrafter"/>
</dbReference>
<organism evidence="6 7">
    <name type="scientific">Kiloniella spongiae</name>
    <dbReference type="NCBI Taxonomy" id="1489064"/>
    <lineage>
        <taxon>Bacteria</taxon>
        <taxon>Pseudomonadati</taxon>
        <taxon>Pseudomonadota</taxon>
        <taxon>Alphaproteobacteria</taxon>
        <taxon>Rhodospirillales</taxon>
        <taxon>Kiloniellaceae</taxon>
        <taxon>Kiloniella</taxon>
    </lineage>
</organism>
<dbReference type="PATRIC" id="fig|1489064.4.peg.2172"/>
<dbReference type="GO" id="GO:0005737">
    <property type="term" value="C:cytoplasm"/>
    <property type="evidence" value="ECO:0007669"/>
    <property type="project" value="TreeGrafter"/>
</dbReference>
<dbReference type="Proteomes" id="UP000035444">
    <property type="component" value="Unassembled WGS sequence"/>
</dbReference>
<keyword evidence="1" id="KW-0346">Stress response</keyword>
<comment type="caution">
    <text evidence="6">The sequence shown here is derived from an EMBL/GenBank/DDBJ whole genome shotgun (WGS) entry which is preliminary data.</text>
</comment>
<dbReference type="GO" id="GO:0019172">
    <property type="term" value="F:glyoxalase III activity"/>
    <property type="evidence" value="ECO:0007669"/>
    <property type="project" value="TreeGrafter"/>
</dbReference>
<gene>
    <name evidence="6" type="ORF">WH96_04845</name>
</gene>
<evidence type="ECO:0000313" key="7">
    <source>
        <dbReference type="Proteomes" id="UP000035444"/>
    </source>
</evidence>
<dbReference type="CDD" id="cd03141">
    <property type="entry name" value="GATase1_Hsp31_like"/>
    <property type="match status" value="1"/>
</dbReference>